<protein>
    <submittedName>
        <fullName evidence="8">Amino acid transporter</fullName>
    </submittedName>
</protein>
<feature type="transmembrane region" description="Helical" evidence="7">
    <location>
        <begin position="210"/>
        <end position="230"/>
    </location>
</feature>
<feature type="transmembrane region" description="Helical" evidence="7">
    <location>
        <begin position="468"/>
        <end position="490"/>
    </location>
</feature>
<organism evidence="8 9">
    <name type="scientific">Frondihabitans australicus</name>
    <dbReference type="NCBI Taxonomy" id="386892"/>
    <lineage>
        <taxon>Bacteria</taxon>
        <taxon>Bacillati</taxon>
        <taxon>Actinomycetota</taxon>
        <taxon>Actinomycetes</taxon>
        <taxon>Micrococcales</taxon>
        <taxon>Microbacteriaceae</taxon>
        <taxon>Frondihabitans</taxon>
    </lineage>
</organism>
<evidence type="ECO:0000256" key="3">
    <source>
        <dbReference type="ARBA" id="ARBA00022475"/>
    </source>
</evidence>
<dbReference type="EMBL" id="RBKS01000001">
    <property type="protein sequence ID" value="RKR76612.1"/>
    <property type="molecule type" value="Genomic_DNA"/>
</dbReference>
<feature type="transmembrane region" description="Helical" evidence="7">
    <location>
        <begin position="147"/>
        <end position="168"/>
    </location>
</feature>
<keyword evidence="4 7" id="KW-0812">Transmembrane</keyword>
<evidence type="ECO:0000313" key="8">
    <source>
        <dbReference type="EMBL" id="RKR76612.1"/>
    </source>
</evidence>
<feature type="transmembrane region" description="Helical" evidence="7">
    <location>
        <begin position="54"/>
        <end position="75"/>
    </location>
</feature>
<comment type="caution">
    <text evidence="8">The sequence shown here is derived from an EMBL/GenBank/DDBJ whole genome shotgun (WGS) entry which is preliminary data.</text>
</comment>
<dbReference type="InterPro" id="IPR002293">
    <property type="entry name" value="AA/rel_permease1"/>
</dbReference>
<dbReference type="Proteomes" id="UP000280008">
    <property type="component" value="Unassembled WGS sequence"/>
</dbReference>
<evidence type="ECO:0000313" key="9">
    <source>
        <dbReference type="Proteomes" id="UP000280008"/>
    </source>
</evidence>
<feature type="transmembrane region" description="Helical" evidence="7">
    <location>
        <begin position="87"/>
        <end position="107"/>
    </location>
</feature>
<name>A0A495IKT6_9MICO</name>
<keyword evidence="6 7" id="KW-0472">Membrane</keyword>
<evidence type="ECO:0000256" key="7">
    <source>
        <dbReference type="SAM" id="Phobius"/>
    </source>
</evidence>
<dbReference type="RefSeq" id="WP_121371566.1">
    <property type="nucleotide sequence ID" value="NZ_RBKS01000001.1"/>
</dbReference>
<dbReference type="PANTHER" id="PTHR42770">
    <property type="entry name" value="AMINO ACID TRANSPORTER-RELATED"/>
    <property type="match status" value="1"/>
</dbReference>
<dbReference type="GO" id="GO:0022857">
    <property type="term" value="F:transmembrane transporter activity"/>
    <property type="evidence" value="ECO:0007669"/>
    <property type="project" value="InterPro"/>
</dbReference>
<dbReference type="GO" id="GO:0005886">
    <property type="term" value="C:plasma membrane"/>
    <property type="evidence" value="ECO:0007669"/>
    <property type="project" value="UniProtKB-SubCell"/>
</dbReference>
<comment type="subcellular location">
    <subcellularLocation>
        <location evidence="1">Cell membrane</location>
        <topology evidence="1">Multi-pass membrane protein</topology>
    </subcellularLocation>
</comment>
<evidence type="ECO:0000256" key="1">
    <source>
        <dbReference type="ARBA" id="ARBA00004651"/>
    </source>
</evidence>
<dbReference type="InterPro" id="IPR050367">
    <property type="entry name" value="APC_superfamily"/>
</dbReference>
<feature type="transmembrane region" description="Helical" evidence="7">
    <location>
        <begin position="251"/>
        <end position="274"/>
    </location>
</feature>
<dbReference type="AlphaFoldDB" id="A0A495IKT6"/>
<sequence length="526" mass="56057">MALDISTPNLAPAAAESSKLKKHFGRFDILFFLICTIVGVDTIASVAASGGEAFTWMVVLAVVFFVPQALLFAELGSTFPQEGGPYIWTRMAFGHLAGAINNFLYWVTNPVWLGGTLASAAAYALQVFFHAGKDWPTVMIGGYAFPWAFYVITIPFIWVAVLAAVLSFRVGKWITTVGAFARFLLLGVFVVTVIVYGVEHGVHGLGAGSFTPSYAGFVALVGVLLFNYVGFELPNSAGEEMTNAKRDVPFAILRSAAFSFVLYAVPILGILLVIPVDKVTNLGGFVDAIQTTFSVFGGASGTVGAAAAVLFVACVLTSGVTWIMGSDRSLAVSGYDGAAPRFFGVIDAKLGTPVRVNIFSGIVSTVVLVLATTITEGNAYKFFGAVLGVTISTTLISYLLIFPSLWKLRRSHPDVERPFRMPWMRGLTVVLMLLLAFTVVQLMAPGAFYDWFGADFRPDGWKASEAGLYLLTELVPVVAFIVIGVIFWALGTKTRRENRALAQELDDAAAGVGVAASAEPGGPTPA</sequence>
<proteinExistence type="predicted"/>
<keyword evidence="2" id="KW-0813">Transport</keyword>
<gene>
    <name evidence="8" type="ORF">C8E83_3789</name>
</gene>
<feature type="transmembrane region" description="Helical" evidence="7">
    <location>
        <begin position="29"/>
        <end position="48"/>
    </location>
</feature>
<feature type="transmembrane region" description="Helical" evidence="7">
    <location>
        <begin position="294"/>
        <end position="323"/>
    </location>
</feature>
<feature type="transmembrane region" description="Helical" evidence="7">
    <location>
        <begin position="356"/>
        <end position="374"/>
    </location>
</feature>
<dbReference type="PANTHER" id="PTHR42770:SF15">
    <property type="entry name" value="GLUTAMATE_GAMMA-AMINOBUTYRATE ANTIPORTER-RELATED"/>
    <property type="match status" value="1"/>
</dbReference>
<accession>A0A495IKT6</accession>
<keyword evidence="3" id="KW-1003">Cell membrane</keyword>
<keyword evidence="5 7" id="KW-1133">Transmembrane helix</keyword>
<feature type="transmembrane region" description="Helical" evidence="7">
    <location>
        <begin position="180"/>
        <end position="198"/>
    </location>
</feature>
<reference evidence="8 9" key="1">
    <citation type="submission" date="2018-10" db="EMBL/GenBank/DDBJ databases">
        <title>Sequencing the genomes of 1000 actinobacteria strains.</title>
        <authorList>
            <person name="Klenk H.-P."/>
        </authorList>
    </citation>
    <scope>NUCLEOTIDE SEQUENCE [LARGE SCALE GENOMIC DNA]</scope>
    <source>
        <strain evidence="8 9">DSM 17894</strain>
    </source>
</reference>
<dbReference type="OrthoDB" id="3170677at2"/>
<feature type="transmembrane region" description="Helical" evidence="7">
    <location>
        <begin position="380"/>
        <end position="406"/>
    </location>
</feature>
<keyword evidence="9" id="KW-1185">Reference proteome</keyword>
<dbReference type="PIRSF" id="PIRSF006060">
    <property type="entry name" value="AA_transporter"/>
    <property type="match status" value="1"/>
</dbReference>
<feature type="transmembrane region" description="Helical" evidence="7">
    <location>
        <begin position="427"/>
        <end position="448"/>
    </location>
</feature>
<evidence type="ECO:0000256" key="2">
    <source>
        <dbReference type="ARBA" id="ARBA00022448"/>
    </source>
</evidence>
<evidence type="ECO:0000256" key="5">
    <source>
        <dbReference type="ARBA" id="ARBA00022989"/>
    </source>
</evidence>
<evidence type="ECO:0000256" key="4">
    <source>
        <dbReference type="ARBA" id="ARBA00022692"/>
    </source>
</evidence>
<dbReference type="Pfam" id="PF13520">
    <property type="entry name" value="AA_permease_2"/>
    <property type="match status" value="1"/>
</dbReference>
<evidence type="ECO:0000256" key="6">
    <source>
        <dbReference type="ARBA" id="ARBA00023136"/>
    </source>
</evidence>
<dbReference type="Gene3D" id="1.20.1740.10">
    <property type="entry name" value="Amino acid/polyamine transporter I"/>
    <property type="match status" value="1"/>
</dbReference>